<accession>A0A518DKF2</accession>
<name>A0A518DKF2_9BACT</name>
<organism evidence="1 2">
    <name type="scientific">Lignipirellula cremea</name>
    <dbReference type="NCBI Taxonomy" id="2528010"/>
    <lineage>
        <taxon>Bacteria</taxon>
        <taxon>Pseudomonadati</taxon>
        <taxon>Planctomycetota</taxon>
        <taxon>Planctomycetia</taxon>
        <taxon>Pirellulales</taxon>
        <taxon>Pirellulaceae</taxon>
        <taxon>Lignipirellula</taxon>
    </lineage>
</organism>
<dbReference type="AlphaFoldDB" id="A0A518DKF2"/>
<sequence>MKHSLRAVALLAWFSNTLLSGELRRLSNGSAHKSLEADLPEMAY</sequence>
<protein>
    <submittedName>
        <fullName evidence="1">Uncharacterized protein</fullName>
    </submittedName>
</protein>
<keyword evidence="2" id="KW-1185">Reference proteome</keyword>
<reference evidence="1 2" key="1">
    <citation type="submission" date="2019-02" db="EMBL/GenBank/DDBJ databases">
        <title>Deep-cultivation of Planctomycetes and their phenomic and genomic characterization uncovers novel biology.</title>
        <authorList>
            <person name="Wiegand S."/>
            <person name="Jogler M."/>
            <person name="Boedeker C."/>
            <person name="Pinto D."/>
            <person name="Vollmers J."/>
            <person name="Rivas-Marin E."/>
            <person name="Kohn T."/>
            <person name="Peeters S.H."/>
            <person name="Heuer A."/>
            <person name="Rast P."/>
            <person name="Oberbeckmann S."/>
            <person name="Bunk B."/>
            <person name="Jeske O."/>
            <person name="Meyerdierks A."/>
            <person name="Storesund J.E."/>
            <person name="Kallscheuer N."/>
            <person name="Luecker S."/>
            <person name="Lage O.M."/>
            <person name="Pohl T."/>
            <person name="Merkel B.J."/>
            <person name="Hornburger P."/>
            <person name="Mueller R.-W."/>
            <person name="Bruemmer F."/>
            <person name="Labrenz M."/>
            <person name="Spormann A.M."/>
            <person name="Op den Camp H."/>
            <person name="Overmann J."/>
            <person name="Amann R."/>
            <person name="Jetten M.S.M."/>
            <person name="Mascher T."/>
            <person name="Medema M.H."/>
            <person name="Devos D.P."/>
            <person name="Kaster A.-K."/>
            <person name="Ovreas L."/>
            <person name="Rohde M."/>
            <person name="Galperin M.Y."/>
            <person name="Jogler C."/>
        </authorList>
    </citation>
    <scope>NUCLEOTIDE SEQUENCE [LARGE SCALE GENOMIC DNA]</scope>
    <source>
        <strain evidence="1 2">Pla85_3_4</strain>
    </source>
</reference>
<gene>
    <name evidence="1" type="ORF">Pla8534_00590</name>
</gene>
<dbReference type="Proteomes" id="UP000317648">
    <property type="component" value="Chromosome"/>
</dbReference>
<dbReference type="KEGG" id="lcre:Pla8534_00590"/>
<evidence type="ECO:0000313" key="1">
    <source>
        <dbReference type="EMBL" id="QDU92314.1"/>
    </source>
</evidence>
<proteinExistence type="predicted"/>
<evidence type="ECO:0000313" key="2">
    <source>
        <dbReference type="Proteomes" id="UP000317648"/>
    </source>
</evidence>
<dbReference type="EMBL" id="CP036433">
    <property type="protein sequence ID" value="QDU92314.1"/>
    <property type="molecule type" value="Genomic_DNA"/>
</dbReference>